<evidence type="ECO:0000313" key="3">
    <source>
        <dbReference type="Proteomes" id="UP000321367"/>
    </source>
</evidence>
<dbReference type="InterPro" id="IPR016181">
    <property type="entry name" value="Acyl_CoA_acyltransferase"/>
</dbReference>
<dbReference type="InterPro" id="IPR000182">
    <property type="entry name" value="GNAT_dom"/>
</dbReference>
<dbReference type="Proteomes" id="UP000321367">
    <property type="component" value="Unassembled WGS sequence"/>
</dbReference>
<dbReference type="Gene3D" id="3.40.630.30">
    <property type="match status" value="1"/>
</dbReference>
<dbReference type="EMBL" id="VORY01000016">
    <property type="protein sequence ID" value="TXD92863.1"/>
    <property type="molecule type" value="Genomic_DNA"/>
</dbReference>
<accession>A0A5C6ZQ61</accession>
<dbReference type="AlphaFoldDB" id="A0A5C6ZQ61"/>
<organism evidence="2 3">
    <name type="scientific">Gillisia hiemivivida</name>
    <dbReference type="NCBI Taxonomy" id="291190"/>
    <lineage>
        <taxon>Bacteria</taxon>
        <taxon>Pseudomonadati</taxon>
        <taxon>Bacteroidota</taxon>
        <taxon>Flavobacteriia</taxon>
        <taxon>Flavobacteriales</taxon>
        <taxon>Flavobacteriaceae</taxon>
        <taxon>Gillisia</taxon>
    </lineage>
</organism>
<protein>
    <submittedName>
        <fullName evidence="2">GNAT family N-acetyltransferase</fullName>
    </submittedName>
</protein>
<dbReference type="PROSITE" id="PS51186">
    <property type="entry name" value="GNAT"/>
    <property type="match status" value="1"/>
</dbReference>
<proteinExistence type="predicted"/>
<dbReference type="SUPFAM" id="SSF55729">
    <property type="entry name" value="Acyl-CoA N-acyltransferases (Nat)"/>
    <property type="match status" value="1"/>
</dbReference>
<name>A0A5C6ZQ61_9FLAO</name>
<gene>
    <name evidence="2" type="ORF">ES724_12305</name>
</gene>
<keyword evidence="3" id="KW-1185">Reference proteome</keyword>
<keyword evidence="2" id="KW-0808">Transferase</keyword>
<evidence type="ECO:0000313" key="2">
    <source>
        <dbReference type="EMBL" id="TXD92863.1"/>
    </source>
</evidence>
<dbReference type="CDD" id="cd04301">
    <property type="entry name" value="NAT_SF"/>
    <property type="match status" value="1"/>
</dbReference>
<dbReference type="RefSeq" id="WP_146933350.1">
    <property type="nucleotide sequence ID" value="NZ_CBCSHZ010000015.1"/>
</dbReference>
<feature type="domain" description="N-acetyltransferase" evidence="1">
    <location>
        <begin position="2"/>
        <end position="146"/>
    </location>
</feature>
<dbReference type="Pfam" id="PF13527">
    <property type="entry name" value="Acetyltransf_9"/>
    <property type="match status" value="1"/>
</dbReference>
<dbReference type="GO" id="GO:0016747">
    <property type="term" value="F:acyltransferase activity, transferring groups other than amino-acyl groups"/>
    <property type="evidence" value="ECO:0007669"/>
    <property type="project" value="InterPro"/>
</dbReference>
<reference evidence="2 3" key="1">
    <citation type="submission" date="2019-08" db="EMBL/GenBank/DDBJ databases">
        <title>Genome sequence of Gillisia hiemivivida IC154 (type strain).</title>
        <authorList>
            <person name="Bowman J.P."/>
        </authorList>
    </citation>
    <scope>NUCLEOTIDE SEQUENCE [LARGE SCALE GENOMIC DNA]</scope>
    <source>
        <strain evidence="2 3">IC154</strain>
    </source>
</reference>
<dbReference type="OrthoDB" id="5570877at2"/>
<sequence>MVKYRLIDFDKDESEVIRLLNQNLTPRNNKEFFQWKYINYPGGKSTGAVAEVDNKIVAVVFYLPFNFYRNGKIINAARPISGCTAQDYRGRGIFKNIMKFCLESYKKDYKFLFANPNRFSHPEFMKMGWKEKTSYEYRVGIIFPWDTQNNLNLTSHSLPSISKEIKISHEYYLSGGTTDMLKWRYSDKRYKIKKIQTTDGENYIVFRLHKKASLKLIILCDYIGDENYINAAIKEVCRIERTCFIYFLKNEITAKINLLLSKRHKQAVITYLEEEPEIIHNIGFSLGDLEGTI</sequence>
<comment type="caution">
    <text evidence="2">The sequence shown here is derived from an EMBL/GenBank/DDBJ whole genome shotgun (WGS) entry which is preliminary data.</text>
</comment>
<evidence type="ECO:0000259" key="1">
    <source>
        <dbReference type="PROSITE" id="PS51186"/>
    </source>
</evidence>